<dbReference type="EMBL" id="MCSI01000028">
    <property type="protein sequence ID" value="PME72338.1"/>
    <property type="molecule type" value="Genomic_DNA"/>
</dbReference>
<comment type="caution">
    <text evidence="1">The sequence shown here is derived from an EMBL/GenBank/DDBJ whole genome shotgun (WGS) entry which is preliminary data.</text>
</comment>
<sequence>MTTYDYIAKFIHSTYQHERTRGLLARIFYMTPAQRVQRLNEIFDTNKFWEDTQREPYSNDSTRTAQ</sequence>
<evidence type="ECO:0000313" key="2">
    <source>
        <dbReference type="Proteomes" id="UP000235778"/>
    </source>
</evidence>
<gene>
    <name evidence="1" type="ORF">BCV30_21760</name>
</gene>
<name>A0A1B9QAJ7_9VIBR</name>
<proteinExistence type="predicted"/>
<organism evidence="1 2">
    <name type="scientific">Vibrio lentus</name>
    <dbReference type="NCBI Taxonomy" id="136468"/>
    <lineage>
        <taxon>Bacteria</taxon>
        <taxon>Pseudomonadati</taxon>
        <taxon>Pseudomonadota</taxon>
        <taxon>Gammaproteobacteria</taxon>
        <taxon>Vibrionales</taxon>
        <taxon>Vibrionaceae</taxon>
        <taxon>Vibrio</taxon>
    </lineage>
</organism>
<reference evidence="2" key="1">
    <citation type="submission" date="2016-07" db="EMBL/GenBank/DDBJ databases">
        <title>Nontailed viruses are major unrecognized killers of bacteria in the ocean.</title>
        <authorList>
            <person name="Kauffman K."/>
            <person name="Hussain F."/>
            <person name="Yang J."/>
            <person name="Arevalo P."/>
            <person name="Brown J."/>
            <person name="Cutler M."/>
            <person name="Kelly L."/>
            <person name="Polz M.F."/>
        </authorList>
    </citation>
    <scope>NUCLEOTIDE SEQUENCE [LARGE SCALE GENOMIC DNA]</scope>
    <source>
        <strain evidence="2">10N.286.55.C1</strain>
    </source>
</reference>
<protein>
    <submittedName>
        <fullName evidence="1">Uncharacterized protein</fullName>
    </submittedName>
</protein>
<dbReference type="Proteomes" id="UP000235778">
    <property type="component" value="Unassembled WGS sequence"/>
</dbReference>
<accession>A0A1B9QAJ7</accession>
<dbReference type="AlphaFoldDB" id="A0A1B9QAJ7"/>
<evidence type="ECO:0000313" key="1">
    <source>
        <dbReference type="EMBL" id="PME72338.1"/>
    </source>
</evidence>